<evidence type="ECO:0000256" key="1">
    <source>
        <dbReference type="ARBA" id="ARBA00023002"/>
    </source>
</evidence>
<accession>A0A239VK24</accession>
<proteinExistence type="predicted"/>
<dbReference type="InterPro" id="IPR036249">
    <property type="entry name" value="Thioredoxin-like_sf"/>
</dbReference>
<keyword evidence="3" id="KW-0503">Monooxygenase</keyword>
<organism evidence="3 4">
    <name type="scientific">Dermatophilus congolensis</name>
    <dbReference type="NCBI Taxonomy" id="1863"/>
    <lineage>
        <taxon>Bacteria</taxon>
        <taxon>Bacillati</taxon>
        <taxon>Actinomycetota</taxon>
        <taxon>Actinomycetes</taxon>
        <taxon>Micrococcales</taxon>
        <taxon>Dermatophilaceae</taxon>
        <taxon>Dermatophilus</taxon>
    </lineage>
</organism>
<gene>
    <name evidence="3" type="ORF">SAMEA4475696_01573</name>
</gene>
<sequence length="66" mass="7325">MGPYGLIDLNKIYAAWDKDDIYERRGISRNGAVIVVRPDMYVAAVLPLSATDELTNFLAGIFIPQP</sequence>
<evidence type="ECO:0000259" key="2">
    <source>
        <dbReference type="Pfam" id="PF07976"/>
    </source>
</evidence>
<evidence type="ECO:0000313" key="3">
    <source>
        <dbReference type="EMBL" id="SNV22595.1"/>
    </source>
</evidence>
<dbReference type="KEGG" id="dco:SAMEA4475696_1573"/>
<reference evidence="3 4" key="1">
    <citation type="submission" date="2017-06" db="EMBL/GenBank/DDBJ databases">
        <authorList>
            <consortium name="Pathogen Informatics"/>
        </authorList>
    </citation>
    <scope>NUCLEOTIDE SEQUENCE [LARGE SCALE GENOMIC DNA]</scope>
    <source>
        <strain evidence="3 4">NCTC13039</strain>
    </source>
</reference>
<protein>
    <submittedName>
        <fullName evidence="3">Phenol 2-monooxygenase</fullName>
    </submittedName>
</protein>
<dbReference type="Gene3D" id="3.40.30.20">
    <property type="match status" value="1"/>
</dbReference>
<dbReference type="SUPFAM" id="SSF52833">
    <property type="entry name" value="Thioredoxin-like"/>
    <property type="match status" value="1"/>
</dbReference>
<dbReference type="AlphaFoldDB" id="A0A239VK24"/>
<keyword evidence="1" id="KW-0560">Oxidoreductase</keyword>
<feature type="domain" description="Phenol hydroxylase-like C-terminal dimerisation" evidence="2">
    <location>
        <begin position="4"/>
        <end position="65"/>
    </location>
</feature>
<dbReference type="InterPro" id="IPR012941">
    <property type="entry name" value="Phe_hydrox_C_dim_dom"/>
</dbReference>
<evidence type="ECO:0000313" key="4">
    <source>
        <dbReference type="Proteomes" id="UP000242637"/>
    </source>
</evidence>
<dbReference type="Pfam" id="PF07976">
    <property type="entry name" value="Phe_hydrox_dim"/>
    <property type="match status" value="1"/>
</dbReference>
<dbReference type="EMBL" id="LT906453">
    <property type="protein sequence ID" value="SNV22595.1"/>
    <property type="molecule type" value="Genomic_DNA"/>
</dbReference>
<dbReference type="InterPro" id="IPR038220">
    <property type="entry name" value="PHOX_C_sf"/>
</dbReference>
<dbReference type="Proteomes" id="UP000242637">
    <property type="component" value="Chromosome 1"/>
</dbReference>
<keyword evidence="4" id="KW-1185">Reference proteome</keyword>
<name>A0A239VK24_9MICO</name>
<dbReference type="STRING" id="1121387.GCA_000429885_02239"/>
<dbReference type="GO" id="GO:0004497">
    <property type="term" value="F:monooxygenase activity"/>
    <property type="evidence" value="ECO:0007669"/>
    <property type="project" value="UniProtKB-KW"/>
</dbReference>